<keyword evidence="6" id="KW-0677">Repeat</keyword>
<dbReference type="SUPFAM" id="SSF49265">
    <property type="entry name" value="Fibronectin type III"/>
    <property type="match status" value="1"/>
</dbReference>
<evidence type="ECO:0000256" key="2">
    <source>
        <dbReference type="ARBA" id="ARBA00006246"/>
    </source>
</evidence>
<dbReference type="SMART" id="SM00404">
    <property type="entry name" value="PTPc_motif"/>
    <property type="match status" value="2"/>
</dbReference>
<feature type="domain" description="Tyrosine specific protein phosphatases" evidence="17">
    <location>
        <begin position="1201"/>
        <end position="1275"/>
    </location>
</feature>
<dbReference type="Pfam" id="PF00194">
    <property type="entry name" value="Carb_anhydrase"/>
    <property type="match status" value="1"/>
</dbReference>
<keyword evidence="12" id="KW-0325">Glycoprotein</keyword>
<accession>A0A974HMG2</accession>
<evidence type="ECO:0000256" key="4">
    <source>
        <dbReference type="ARBA" id="ARBA00022692"/>
    </source>
</evidence>
<evidence type="ECO:0000256" key="9">
    <source>
        <dbReference type="ARBA" id="ARBA00022989"/>
    </source>
</evidence>
<dbReference type="EC" id="3.1.3.48" evidence="3"/>
<keyword evidence="10" id="KW-0472">Membrane</keyword>
<evidence type="ECO:0000256" key="14">
    <source>
        <dbReference type="ARBA" id="ARBA00074348"/>
    </source>
</evidence>
<dbReference type="GO" id="GO:0005886">
    <property type="term" value="C:plasma membrane"/>
    <property type="evidence" value="ECO:0007669"/>
    <property type="project" value="UniProtKB-ARBA"/>
</dbReference>
<dbReference type="CDD" id="cd17670">
    <property type="entry name" value="R-PTP-G-2"/>
    <property type="match status" value="1"/>
</dbReference>
<evidence type="ECO:0000313" key="21">
    <source>
        <dbReference type="Proteomes" id="UP000694892"/>
    </source>
</evidence>
<dbReference type="Gene3D" id="3.90.190.10">
    <property type="entry name" value="Protein tyrosine phosphatase superfamily"/>
    <property type="match status" value="2"/>
</dbReference>
<dbReference type="SMART" id="SM00194">
    <property type="entry name" value="PTPc"/>
    <property type="match status" value="2"/>
</dbReference>
<feature type="domain" description="Tyrosine specific protein phosphatases" evidence="17">
    <location>
        <begin position="910"/>
        <end position="984"/>
    </location>
</feature>
<dbReference type="OMA" id="IPIPXEV"/>
<name>A0A974HMG2_XENLA</name>
<dbReference type="Gene3D" id="3.10.200.10">
    <property type="entry name" value="Alpha carbonic anhydrase"/>
    <property type="match status" value="1"/>
</dbReference>
<dbReference type="PROSITE" id="PS50853">
    <property type="entry name" value="FN3"/>
    <property type="match status" value="1"/>
</dbReference>
<dbReference type="Gene3D" id="2.60.40.10">
    <property type="entry name" value="Immunoglobulins"/>
    <property type="match status" value="1"/>
</dbReference>
<dbReference type="Pfam" id="PF00041">
    <property type="entry name" value="fn3"/>
    <property type="match status" value="1"/>
</dbReference>
<comment type="similarity">
    <text evidence="2">Belongs to the protein-tyrosine phosphatase family. Receptor class 5 subfamily.</text>
</comment>
<feature type="compositionally biased region" description="Polar residues" evidence="15">
    <location>
        <begin position="615"/>
        <end position="624"/>
    </location>
</feature>
<dbReference type="CDD" id="cd03122">
    <property type="entry name" value="alpha_CARP_receptor_like"/>
    <property type="match status" value="1"/>
</dbReference>
<evidence type="ECO:0000256" key="12">
    <source>
        <dbReference type="ARBA" id="ARBA00023180"/>
    </source>
</evidence>
<keyword evidence="7" id="KW-0378">Hydrolase</keyword>
<dbReference type="FunFam" id="3.10.200.10:FF:000005">
    <property type="entry name" value="receptor-type tyrosine-protein phosphatase gamma isoform X1"/>
    <property type="match status" value="1"/>
</dbReference>
<dbReference type="InterPro" id="IPR036116">
    <property type="entry name" value="FN3_sf"/>
</dbReference>
<dbReference type="Pfam" id="PF00102">
    <property type="entry name" value="Y_phosphatase"/>
    <property type="match status" value="2"/>
</dbReference>
<dbReference type="InterPro" id="IPR000242">
    <property type="entry name" value="PTP_cat"/>
</dbReference>
<dbReference type="InterPro" id="IPR036398">
    <property type="entry name" value="CA_dom_sf"/>
</dbReference>
<keyword evidence="5" id="KW-0732">Signal</keyword>
<feature type="non-terminal residue" evidence="20">
    <location>
        <position position="1"/>
    </location>
</feature>
<protein>
    <recommendedName>
        <fullName evidence="14">Receptor-type tyrosine-protein phosphatase gamma</fullName>
        <ecNumber evidence="3">3.1.3.48</ecNumber>
    </recommendedName>
</protein>
<dbReference type="SUPFAM" id="SSF52799">
    <property type="entry name" value="(Phosphotyrosine protein) phosphatases II"/>
    <property type="match status" value="2"/>
</dbReference>
<dbReference type="PROSITE" id="PS00383">
    <property type="entry name" value="TYR_PHOSPHATASE_1"/>
    <property type="match status" value="1"/>
</dbReference>
<dbReference type="EMBL" id="CM004473">
    <property type="protein sequence ID" value="OCT83494.1"/>
    <property type="molecule type" value="Genomic_DNA"/>
</dbReference>
<dbReference type="SUPFAM" id="SSF51069">
    <property type="entry name" value="Carbonic anhydrase"/>
    <property type="match status" value="1"/>
</dbReference>
<keyword evidence="8" id="KW-0904">Protein phosphatase</keyword>
<keyword evidence="9" id="KW-1133">Transmembrane helix</keyword>
<dbReference type="PANTHER" id="PTHR19134">
    <property type="entry name" value="RECEPTOR-TYPE TYROSINE-PROTEIN PHOSPHATASE"/>
    <property type="match status" value="1"/>
</dbReference>
<dbReference type="GO" id="GO:0004725">
    <property type="term" value="F:protein tyrosine phosphatase activity"/>
    <property type="evidence" value="ECO:0007669"/>
    <property type="project" value="UniProtKB-EC"/>
</dbReference>
<evidence type="ECO:0000256" key="5">
    <source>
        <dbReference type="ARBA" id="ARBA00022729"/>
    </source>
</evidence>
<comment type="subcellular location">
    <subcellularLocation>
        <location evidence="1">Membrane</location>
        <topology evidence="1">Single-pass type I membrane protein</topology>
    </subcellularLocation>
</comment>
<dbReference type="Proteomes" id="UP000694892">
    <property type="component" value="Chromosome 4S"/>
</dbReference>
<dbReference type="InterPro" id="IPR003961">
    <property type="entry name" value="FN3_dom"/>
</dbReference>
<proteinExistence type="inferred from homology"/>
<dbReference type="CDD" id="cd00063">
    <property type="entry name" value="FN3"/>
    <property type="match status" value="1"/>
</dbReference>
<dbReference type="FunFam" id="2.60.40.10:FF:000255">
    <property type="entry name" value="receptor-type tyrosine-protein phosphatase gamma isoform X2"/>
    <property type="match status" value="1"/>
</dbReference>
<gene>
    <name evidence="20" type="ORF">XELAEV_18026036mg</name>
</gene>
<feature type="domain" description="Tyrosine-protein phosphatase" evidence="16">
    <location>
        <begin position="1024"/>
        <end position="1284"/>
    </location>
</feature>
<keyword evidence="4" id="KW-0812">Transmembrane</keyword>
<comment type="catalytic activity">
    <reaction evidence="13">
        <text>O-phospho-L-tyrosyl-[protein] + H2O = L-tyrosyl-[protein] + phosphate</text>
        <dbReference type="Rhea" id="RHEA:10684"/>
        <dbReference type="Rhea" id="RHEA-COMP:10136"/>
        <dbReference type="Rhea" id="RHEA-COMP:20101"/>
        <dbReference type="ChEBI" id="CHEBI:15377"/>
        <dbReference type="ChEBI" id="CHEBI:43474"/>
        <dbReference type="ChEBI" id="CHEBI:46858"/>
        <dbReference type="ChEBI" id="CHEBI:61978"/>
        <dbReference type="EC" id="3.1.3.48"/>
    </reaction>
</comment>
<dbReference type="InterPro" id="IPR003595">
    <property type="entry name" value="Tyr_Pase_cat"/>
</dbReference>
<dbReference type="InterPro" id="IPR029021">
    <property type="entry name" value="Prot-tyrosine_phosphatase-like"/>
</dbReference>
<feature type="compositionally biased region" description="Acidic residues" evidence="15">
    <location>
        <begin position="557"/>
        <end position="572"/>
    </location>
</feature>
<evidence type="ECO:0000256" key="13">
    <source>
        <dbReference type="ARBA" id="ARBA00051722"/>
    </source>
</evidence>
<evidence type="ECO:0000259" key="18">
    <source>
        <dbReference type="PROSITE" id="PS50853"/>
    </source>
</evidence>
<dbReference type="InterPro" id="IPR001148">
    <property type="entry name" value="CA_dom"/>
</dbReference>
<dbReference type="PANTHER" id="PTHR19134:SF468">
    <property type="entry name" value="RECEPTOR-TYPE TYROSINE-PROTEIN PHOSPHATASE GAMMA"/>
    <property type="match status" value="1"/>
</dbReference>
<feature type="compositionally biased region" description="Basic and acidic residues" evidence="15">
    <location>
        <begin position="546"/>
        <end position="556"/>
    </location>
</feature>
<feature type="domain" description="Alpha-carbonic anhydrase" evidence="19">
    <location>
        <begin position="29"/>
        <end position="292"/>
    </location>
</feature>
<evidence type="ECO:0000256" key="7">
    <source>
        <dbReference type="ARBA" id="ARBA00022801"/>
    </source>
</evidence>
<dbReference type="SMART" id="SM01057">
    <property type="entry name" value="Carb_anhydrase"/>
    <property type="match status" value="1"/>
</dbReference>
<evidence type="ECO:0000259" key="16">
    <source>
        <dbReference type="PROSITE" id="PS50055"/>
    </source>
</evidence>
<dbReference type="CDD" id="cd17667">
    <property type="entry name" value="R-PTPc-G-1"/>
    <property type="match status" value="1"/>
</dbReference>
<feature type="compositionally biased region" description="Low complexity" evidence="15">
    <location>
        <begin position="631"/>
        <end position="640"/>
    </location>
</feature>
<dbReference type="InterPro" id="IPR000387">
    <property type="entry name" value="Tyr_Pase_dom"/>
</dbReference>
<feature type="domain" description="Tyrosine-protein phosphatase" evidence="16">
    <location>
        <begin position="726"/>
        <end position="993"/>
    </location>
</feature>
<evidence type="ECO:0000256" key="10">
    <source>
        <dbReference type="ARBA" id="ARBA00023136"/>
    </source>
</evidence>
<keyword evidence="11" id="KW-1015">Disulfide bond</keyword>
<dbReference type="PRINTS" id="PR00700">
    <property type="entry name" value="PRTYPHPHTASE"/>
</dbReference>
<dbReference type="PROSITE" id="PS50055">
    <property type="entry name" value="TYR_PHOSPHATASE_PTP"/>
    <property type="match status" value="2"/>
</dbReference>
<evidence type="ECO:0000256" key="3">
    <source>
        <dbReference type="ARBA" id="ARBA00013064"/>
    </source>
</evidence>
<evidence type="ECO:0000259" key="17">
    <source>
        <dbReference type="PROSITE" id="PS50056"/>
    </source>
</evidence>
<dbReference type="PROSITE" id="PS51144">
    <property type="entry name" value="ALPHA_CA_2"/>
    <property type="match status" value="1"/>
</dbReference>
<dbReference type="InterPro" id="IPR041887">
    <property type="entry name" value="Alpha_CARP_receptor-type"/>
</dbReference>
<dbReference type="PROSITE" id="PS50056">
    <property type="entry name" value="TYR_PHOSPHATASE_2"/>
    <property type="match status" value="2"/>
</dbReference>
<dbReference type="InterPro" id="IPR013783">
    <property type="entry name" value="Ig-like_fold"/>
</dbReference>
<dbReference type="FunFam" id="3.90.190.10:FF:000016">
    <property type="entry name" value="receptor-type tyrosine-protein phosphatase gamma isoform X1"/>
    <property type="match status" value="1"/>
</dbReference>
<evidence type="ECO:0000256" key="8">
    <source>
        <dbReference type="ARBA" id="ARBA00022912"/>
    </source>
</evidence>
<dbReference type="SMART" id="SM00060">
    <property type="entry name" value="FN3"/>
    <property type="match status" value="1"/>
</dbReference>
<evidence type="ECO:0000256" key="15">
    <source>
        <dbReference type="SAM" id="MobiDB-lite"/>
    </source>
</evidence>
<evidence type="ECO:0000256" key="6">
    <source>
        <dbReference type="ARBA" id="ARBA00022737"/>
    </source>
</evidence>
<feature type="compositionally biased region" description="Polar residues" evidence="15">
    <location>
        <begin position="588"/>
        <end position="601"/>
    </location>
</feature>
<evidence type="ECO:0000256" key="11">
    <source>
        <dbReference type="ARBA" id="ARBA00023157"/>
    </source>
</evidence>
<organism evidence="20 21">
    <name type="scientific">Xenopus laevis</name>
    <name type="common">African clawed frog</name>
    <dbReference type="NCBI Taxonomy" id="8355"/>
    <lineage>
        <taxon>Eukaryota</taxon>
        <taxon>Metazoa</taxon>
        <taxon>Chordata</taxon>
        <taxon>Craniata</taxon>
        <taxon>Vertebrata</taxon>
        <taxon>Euteleostomi</taxon>
        <taxon>Amphibia</taxon>
        <taxon>Batrachia</taxon>
        <taxon>Anura</taxon>
        <taxon>Pipoidea</taxon>
        <taxon>Pipidae</taxon>
        <taxon>Xenopodinae</taxon>
        <taxon>Xenopus</taxon>
        <taxon>Xenopus</taxon>
    </lineage>
</organism>
<evidence type="ECO:0000313" key="20">
    <source>
        <dbReference type="EMBL" id="OCT83494.1"/>
    </source>
</evidence>
<reference evidence="21" key="1">
    <citation type="journal article" date="2016" name="Nature">
        <title>Genome evolution in the allotetraploid frog Xenopus laevis.</title>
        <authorList>
            <person name="Session A.M."/>
            <person name="Uno Y."/>
            <person name="Kwon T."/>
            <person name="Chapman J.A."/>
            <person name="Toyoda A."/>
            <person name="Takahashi S."/>
            <person name="Fukui A."/>
            <person name="Hikosaka A."/>
            <person name="Suzuki A."/>
            <person name="Kondo M."/>
            <person name="van Heeringen S.J."/>
            <person name="Quigley I."/>
            <person name="Heinz S."/>
            <person name="Ogino H."/>
            <person name="Ochi H."/>
            <person name="Hellsten U."/>
            <person name="Lyons J.B."/>
            <person name="Simakov O."/>
            <person name="Putnam N."/>
            <person name="Stites J."/>
            <person name="Kuroki Y."/>
            <person name="Tanaka T."/>
            <person name="Michiue T."/>
            <person name="Watanabe M."/>
            <person name="Bogdanovic O."/>
            <person name="Lister R."/>
            <person name="Georgiou G."/>
            <person name="Paranjpe S.S."/>
            <person name="van Kruijsbergen I."/>
            <person name="Shu S."/>
            <person name="Carlson J."/>
            <person name="Kinoshita T."/>
            <person name="Ohta Y."/>
            <person name="Mawaribuchi S."/>
            <person name="Jenkins J."/>
            <person name="Grimwood J."/>
            <person name="Schmutz J."/>
            <person name="Mitros T."/>
            <person name="Mozaffari S.V."/>
            <person name="Suzuki Y."/>
            <person name="Haramoto Y."/>
            <person name="Yamamoto T.S."/>
            <person name="Takagi C."/>
            <person name="Heald R."/>
            <person name="Miller K."/>
            <person name="Haudenschild C."/>
            <person name="Kitzman J."/>
            <person name="Nakayama T."/>
            <person name="Izutsu Y."/>
            <person name="Robert J."/>
            <person name="Fortriede J."/>
            <person name="Burns K."/>
            <person name="Lotay V."/>
            <person name="Karimi K."/>
            <person name="Yasuoka Y."/>
            <person name="Dichmann D.S."/>
            <person name="Flajnik M.F."/>
            <person name="Houston D.W."/>
            <person name="Shendure J."/>
            <person name="DuPasquier L."/>
            <person name="Vize P.D."/>
            <person name="Zorn A.M."/>
            <person name="Ito M."/>
            <person name="Marcotte E.M."/>
            <person name="Wallingford J.B."/>
            <person name="Ito Y."/>
            <person name="Asashima M."/>
            <person name="Ueno N."/>
            <person name="Matsuda Y."/>
            <person name="Veenstra G.J."/>
            <person name="Fujiyama A."/>
            <person name="Harland R.M."/>
            <person name="Taira M."/>
            <person name="Rokhsar D.S."/>
        </authorList>
    </citation>
    <scope>NUCLEOTIDE SEQUENCE [LARGE SCALE GENOMIC DNA]</scope>
    <source>
        <strain evidence="21">J</strain>
    </source>
</reference>
<feature type="region of interest" description="Disordered" evidence="15">
    <location>
        <begin position="513"/>
        <end position="645"/>
    </location>
</feature>
<feature type="compositionally biased region" description="Polar residues" evidence="15">
    <location>
        <begin position="513"/>
        <end position="544"/>
    </location>
</feature>
<dbReference type="InterPro" id="IPR050348">
    <property type="entry name" value="Protein-Tyr_Phosphatase"/>
</dbReference>
<dbReference type="InterPro" id="IPR016130">
    <property type="entry name" value="Tyr_Pase_AS"/>
</dbReference>
<sequence>FTEGNSGSLHGNRPGSTVQIRRRKAAAEPYWSYSGVYGPDNWVTSNTDCGGMHQSPIDISDYSTHIRDEFQELQLEGFDNESSNKTWMKNTGKTVAILLKDDYFISGAGLPGRFKAEKVEFHWGQSNASAGSEHSINGRRFPVEMQLYFYNPDDFDSFGTAIAEKRMIATMSVFFQATQRNNPALDPIIHGLKGVVHHEKETFLDPFILRELLPSSLGSFYRYAGSLTTPPCSQIVEWVILSRPVPISYHQLEAFYSIFTTEQQDHVKSVDYLRNNFRPRQSLNDRMVFKSAVKDAWSQDMLDYLDSPFGTEASKVCSTPPVNMKVHPVNKTALLVTWDPPETIYQPPVISFMVSYSWTKNDEAKEKTFTKENNKDLKAVINHVSPDILYLFRVQAVCQNDMRSDFSQTMLFQANTTRIFEGTRIVKTGVPTVSPASSADMAPISSGSSTWTSSGIPFSFVSMATGMGPSSSGSQATVASVVTSTLLAGLGFSGGGLPSFPSTVWPTRLPTTVSTSKQAAKPVVSTNEPLPSTGSDSDASPTQNKEGTEEGEKDEKGEGEEGERDQDEEGEKESEKKEKSSSTRSSEVQNHTESTPTANSTDKVREAGANETMIDPQQNGNTSLIDPPETEPSTPVTTATGPSHTIVTSTEDYYVDLTTTIHRSKSKEDHESGKEVDNRFYTVNPGWKCFQTAHFYVEDSSSPRVIPNESIPIIPIPGTVKGDAVYDEVQRCTADMSITAEHSNHPDNKHKNRYINIVAYDHSRVKLRPLPGKDSKHSEYINANYVDGYNKAKAYVATQGPLKSTFEDFWRMIWEQNTGIIVMITNLVEKGRRKCDQYWPTENSEEYGNIMVTLKSTRVYACYTVRRFTIRNVKMKKGQKGNTKGRHNERTVMQYHYTQWPDMGVPEYALPVLTFVRRSSAAQLPEMGPVLVHCSAGVGRTGTYIVIDSMLQQIKDKSTVNALGFLKHIRTQRNYLVQTEEQYIFIHDALLEAILGKETEVCANQLHSYVNSILTPGPGGRTRLEKQFKLVTQCNTKYVECFSAQKDSNKEKNRNSSVVPSERARVGLAPLPGMKGTDYINASYIMGYLRSNEFIITQHPMPHTTKDFWRMIWDHNAQIIVMLPDNQSLAEDEFVYWPSREESMNCEAFTVTLIGKDRLCLSNEEQIIIHDFILEATQDDYVLEVRHFQCPKWPNPDAPISSAFELINVIKEEALTRDGPTIVHDEFGAVSAGTLCALATLSQQMENENAVDVYQVAKMINLMRPGVFTDIEHYQFLYKAMLSLISTKENGTTNMALDRNGAVLISDESDPSQSMESLV</sequence>
<dbReference type="FunFam" id="3.90.190.10:FF:000013">
    <property type="entry name" value="receptor-type tyrosine-protein phosphatase zeta isoform X1"/>
    <property type="match status" value="1"/>
</dbReference>
<evidence type="ECO:0000256" key="1">
    <source>
        <dbReference type="ARBA" id="ARBA00004479"/>
    </source>
</evidence>
<feature type="domain" description="Fibronectin type-III" evidence="18">
    <location>
        <begin position="320"/>
        <end position="419"/>
    </location>
</feature>
<evidence type="ECO:0000259" key="19">
    <source>
        <dbReference type="PROSITE" id="PS51144"/>
    </source>
</evidence>